<gene>
    <name evidence="1" type="ORF">SK128_022010</name>
</gene>
<sequence length="74" mass="7719">GDLILSVPNAIEAVTKIVTISDNSEVLNIAESECIGHTLKNGKQGTIMLQLDSAGNVASINKSKEKKALIVSGQ</sequence>
<keyword evidence="2" id="KW-1185">Reference proteome</keyword>
<feature type="non-terminal residue" evidence="1">
    <location>
        <position position="1"/>
    </location>
</feature>
<protein>
    <submittedName>
        <fullName evidence="1">Uncharacterized protein</fullName>
    </submittedName>
</protein>
<dbReference type="Proteomes" id="UP001381693">
    <property type="component" value="Unassembled WGS sequence"/>
</dbReference>
<evidence type="ECO:0000313" key="1">
    <source>
        <dbReference type="EMBL" id="KAK7005589.1"/>
    </source>
</evidence>
<reference evidence="1 2" key="1">
    <citation type="submission" date="2023-11" db="EMBL/GenBank/DDBJ databases">
        <title>Halocaridina rubra genome assembly.</title>
        <authorList>
            <person name="Smith C."/>
        </authorList>
    </citation>
    <scope>NUCLEOTIDE SEQUENCE [LARGE SCALE GENOMIC DNA]</scope>
    <source>
        <strain evidence="1">EP-1</strain>
        <tissue evidence="1">Whole</tissue>
    </source>
</reference>
<name>A0AAN8W8Z0_HALRR</name>
<evidence type="ECO:0000313" key="2">
    <source>
        <dbReference type="Proteomes" id="UP001381693"/>
    </source>
</evidence>
<dbReference type="EMBL" id="JAXCGZ010023774">
    <property type="protein sequence ID" value="KAK7005589.1"/>
    <property type="molecule type" value="Genomic_DNA"/>
</dbReference>
<dbReference type="AlphaFoldDB" id="A0AAN8W8Z0"/>
<comment type="caution">
    <text evidence="1">The sequence shown here is derived from an EMBL/GenBank/DDBJ whole genome shotgun (WGS) entry which is preliminary data.</text>
</comment>
<proteinExistence type="predicted"/>
<organism evidence="1 2">
    <name type="scientific">Halocaridina rubra</name>
    <name type="common">Hawaiian red shrimp</name>
    <dbReference type="NCBI Taxonomy" id="373956"/>
    <lineage>
        <taxon>Eukaryota</taxon>
        <taxon>Metazoa</taxon>
        <taxon>Ecdysozoa</taxon>
        <taxon>Arthropoda</taxon>
        <taxon>Crustacea</taxon>
        <taxon>Multicrustacea</taxon>
        <taxon>Malacostraca</taxon>
        <taxon>Eumalacostraca</taxon>
        <taxon>Eucarida</taxon>
        <taxon>Decapoda</taxon>
        <taxon>Pleocyemata</taxon>
        <taxon>Caridea</taxon>
        <taxon>Atyoidea</taxon>
        <taxon>Atyidae</taxon>
        <taxon>Halocaridina</taxon>
    </lineage>
</organism>
<accession>A0AAN8W8Z0</accession>